<dbReference type="Proteomes" id="UP000191820">
    <property type="component" value="Chromosome"/>
</dbReference>
<dbReference type="RefSeq" id="WP_080915132.1">
    <property type="nucleotide sequence ID" value="NZ_CP020472.1"/>
</dbReference>
<evidence type="ECO:0000256" key="1">
    <source>
        <dbReference type="SAM" id="SignalP"/>
    </source>
</evidence>
<feature type="chain" id="PRO_5045042671" description="TonB-dependent receptor" evidence="1">
    <location>
        <begin position="39"/>
        <end position="84"/>
    </location>
</feature>
<name>A0ABN4YDK7_9GAMM</name>
<proteinExistence type="predicted"/>
<keyword evidence="3" id="KW-1185">Reference proteome</keyword>
<protein>
    <recommendedName>
        <fullName evidence="4">TonB-dependent receptor</fullName>
    </recommendedName>
</protein>
<keyword evidence="1" id="KW-0732">Signal</keyword>
<sequence>MKLNKINNALRLSRRHFQPKSALYSSALLAFIASPAFAQDEVDAVKVTTPNAQVSEQEADNKNDSPDIDVIKVSGLRGTMSRKS</sequence>
<evidence type="ECO:0000313" key="2">
    <source>
        <dbReference type="EMBL" id="ARD21412.1"/>
    </source>
</evidence>
<accession>A0ABN4YDK7</accession>
<feature type="signal peptide" evidence="1">
    <location>
        <begin position="1"/>
        <end position="38"/>
    </location>
</feature>
<reference evidence="2 3" key="1">
    <citation type="submission" date="2017-03" db="EMBL/GenBank/DDBJ databases">
        <title>Genome sequencing of Shewanella japonica KCTC 22435.</title>
        <authorList>
            <person name="Kim K.M."/>
        </authorList>
    </citation>
    <scope>NUCLEOTIDE SEQUENCE [LARGE SCALE GENOMIC DNA]</scope>
    <source>
        <strain evidence="2 3">KCTC 22435</strain>
    </source>
</reference>
<gene>
    <name evidence="2" type="ORF">SJ2017_1081</name>
</gene>
<evidence type="ECO:0008006" key="4">
    <source>
        <dbReference type="Google" id="ProtNLM"/>
    </source>
</evidence>
<organism evidence="2 3">
    <name type="scientific">Shewanella japonica</name>
    <dbReference type="NCBI Taxonomy" id="93973"/>
    <lineage>
        <taxon>Bacteria</taxon>
        <taxon>Pseudomonadati</taxon>
        <taxon>Pseudomonadota</taxon>
        <taxon>Gammaproteobacteria</taxon>
        <taxon>Alteromonadales</taxon>
        <taxon>Shewanellaceae</taxon>
        <taxon>Shewanella</taxon>
    </lineage>
</organism>
<dbReference type="EMBL" id="CP020472">
    <property type="protein sequence ID" value="ARD21412.1"/>
    <property type="molecule type" value="Genomic_DNA"/>
</dbReference>
<evidence type="ECO:0000313" key="3">
    <source>
        <dbReference type="Proteomes" id="UP000191820"/>
    </source>
</evidence>